<feature type="signal peptide" evidence="1">
    <location>
        <begin position="1"/>
        <end position="22"/>
    </location>
</feature>
<protein>
    <recommendedName>
        <fullName evidence="4">SCP domain-containing protein</fullName>
    </recommendedName>
</protein>
<sequence length="676" mass="77740">MKKKLMISVSLLMFFVFGFSQLDVSAAKNQPQGKYISDGSYVQVNKKNYGMWQNFNWKKKNNTTNVYQKTFQARGRYKHQNGSTYYSLYDSKGKWYGYLNANATKKTGKQGAYISDGSHVKINRKNYGMWQNFSWKKKGNTTEVYDKTFQARGRYEHFNGSTYYSLYDNKGKWYGYLNVDATTKVNAQGTYISDGSYVKVSKMNYDMWQNFGWKSKNKTNNFYYKIFQAKGRYEHFNGSTYYSLYDSKGKWYGYLNAVATQKTKPEGDFIDDGRHVEIKKPNYELWENFNWKKKDVTTAYIGKTFVIKERYEHFNGSTYYSLYDYKGKWYGYLNAKATEMTLRPHEIKNVYIDVDESGKKLDSTTGYVEIKEKEQKVTKTETRPNFSMVTTNTITKVWRKVKEPTSEPKYEVINQDENDKILTSTEGYTLIESYKKTEVKTSALGDKLTIIQTINVWRKVDSPMIMSILSKNNNTVKAAEKAISNDVAISNEHAQKITNKAISNAVINVFLEKVNVERKQQGKQPLSATEDKLAVEYSHIRAVTVMYNGFEHSAPSKLPEDGKSGSPEYKEGDIQFVGLENISLSTLFKSDIKTDSQLVNQIASAMYRQYIDNERNAALGRPLSPQDSNVAGHYESLILGSDDKTMSVGVYVIDNGSVYTVTTCALVGTDETYEEW</sequence>
<dbReference type="AlphaFoldDB" id="A0AAW8U197"/>
<evidence type="ECO:0008006" key="4">
    <source>
        <dbReference type="Google" id="ProtNLM"/>
    </source>
</evidence>
<name>A0AAW8U197_9ENTE</name>
<evidence type="ECO:0000313" key="3">
    <source>
        <dbReference type="Proteomes" id="UP001268577"/>
    </source>
</evidence>
<evidence type="ECO:0000256" key="1">
    <source>
        <dbReference type="SAM" id="SignalP"/>
    </source>
</evidence>
<organism evidence="2 3">
    <name type="scientific">Vagococcus carniphilus</name>
    <dbReference type="NCBI Taxonomy" id="218144"/>
    <lineage>
        <taxon>Bacteria</taxon>
        <taxon>Bacillati</taxon>
        <taxon>Bacillota</taxon>
        <taxon>Bacilli</taxon>
        <taxon>Lactobacillales</taxon>
        <taxon>Enterococcaceae</taxon>
        <taxon>Vagococcus</taxon>
    </lineage>
</organism>
<comment type="caution">
    <text evidence="2">The sequence shown here is derived from an EMBL/GenBank/DDBJ whole genome shotgun (WGS) entry which is preliminary data.</text>
</comment>
<evidence type="ECO:0000313" key="2">
    <source>
        <dbReference type="EMBL" id="MDT2833293.1"/>
    </source>
</evidence>
<reference evidence="2" key="1">
    <citation type="submission" date="2023-03" db="EMBL/GenBank/DDBJ databases">
        <authorList>
            <person name="Shen W."/>
            <person name="Cai J."/>
        </authorList>
    </citation>
    <scope>NUCLEOTIDE SEQUENCE</scope>
    <source>
        <strain evidence="2">P96-3</strain>
    </source>
</reference>
<gene>
    <name evidence="2" type="ORF">P7H70_04445</name>
</gene>
<proteinExistence type="predicted"/>
<dbReference type="RefSeq" id="WP_311985006.1">
    <property type="nucleotide sequence ID" value="NZ_JARQBZ010000006.1"/>
</dbReference>
<dbReference type="EMBL" id="JARQBZ010000006">
    <property type="protein sequence ID" value="MDT2833293.1"/>
    <property type="molecule type" value="Genomic_DNA"/>
</dbReference>
<accession>A0AAW8U197</accession>
<keyword evidence="1" id="KW-0732">Signal</keyword>
<dbReference type="Proteomes" id="UP001268577">
    <property type="component" value="Unassembled WGS sequence"/>
</dbReference>
<feature type="chain" id="PRO_5043589149" description="SCP domain-containing protein" evidence="1">
    <location>
        <begin position="23"/>
        <end position="676"/>
    </location>
</feature>